<dbReference type="InterPro" id="IPR036388">
    <property type="entry name" value="WH-like_DNA-bd_sf"/>
</dbReference>
<organism evidence="6 7">
    <name type="scientific">Sphingomonas natans</name>
    <dbReference type="NCBI Taxonomy" id="3063330"/>
    <lineage>
        <taxon>Bacteria</taxon>
        <taxon>Pseudomonadati</taxon>
        <taxon>Pseudomonadota</taxon>
        <taxon>Alphaproteobacteria</taxon>
        <taxon>Sphingomonadales</taxon>
        <taxon>Sphingomonadaceae</taxon>
        <taxon>Sphingomonas</taxon>
    </lineage>
</organism>
<evidence type="ECO:0000256" key="2">
    <source>
        <dbReference type="ARBA" id="ARBA00023015"/>
    </source>
</evidence>
<dbReference type="PANTHER" id="PTHR30537:SF5">
    <property type="entry name" value="HTH-TYPE TRANSCRIPTIONAL ACTIVATOR TTDR-RELATED"/>
    <property type="match status" value="1"/>
</dbReference>
<keyword evidence="4" id="KW-0804">Transcription</keyword>
<dbReference type="PROSITE" id="PS50931">
    <property type="entry name" value="HTH_LYSR"/>
    <property type="match status" value="1"/>
</dbReference>
<dbReference type="InterPro" id="IPR000847">
    <property type="entry name" value="LysR_HTH_N"/>
</dbReference>
<dbReference type="InterPro" id="IPR036390">
    <property type="entry name" value="WH_DNA-bd_sf"/>
</dbReference>
<feature type="domain" description="HTH lysR-type" evidence="5">
    <location>
        <begin position="1"/>
        <end position="58"/>
    </location>
</feature>
<keyword evidence="7" id="KW-1185">Reference proteome</keyword>
<sequence>MDLIDVAVFVEAVGARSLAGSARRLGIAPMAASRRLAALETELGTRLVHRTTRALSLTPEGEAFLPHAQAMLEGEMAARNAVRPSDAGASGMLRITASIPFGLKVVAPFVAEFLATNPEVQVDLLMADGIIDIVGNGIDLAIRIAHLRDSSLIARKLAANPRGLYASPGYLESRGDPEVIDDLENHECLTITGSQTWSFMATDGKPIRRRVRSRFSASSPEALREVSLRGAGIALLSEWSARADISAGRLVEIKLKDAAVEPLDIWAVHPTARLVPAKTRLFIAAFEMHLRRGRPPSTCQPDRRL</sequence>
<evidence type="ECO:0000256" key="3">
    <source>
        <dbReference type="ARBA" id="ARBA00023125"/>
    </source>
</evidence>
<dbReference type="EMBL" id="JAUOTP010000003">
    <property type="protein sequence ID" value="MDO6414222.1"/>
    <property type="molecule type" value="Genomic_DNA"/>
</dbReference>
<reference evidence="6" key="1">
    <citation type="submission" date="2023-07" db="EMBL/GenBank/DDBJ databases">
        <authorList>
            <person name="Kim M."/>
        </authorList>
    </citation>
    <scope>NUCLEOTIDE SEQUENCE</scope>
    <source>
        <strain evidence="6">BIUV-7</strain>
    </source>
</reference>
<evidence type="ECO:0000313" key="7">
    <source>
        <dbReference type="Proteomes" id="UP001169764"/>
    </source>
</evidence>
<name>A0ABT8Y8A7_9SPHN</name>
<protein>
    <submittedName>
        <fullName evidence="6">LysR family transcriptional regulator</fullName>
    </submittedName>
</protein>
<keyword evidence="2" id="KW-0805">Transcription regulation</keyword>
<dbReference type="InterPro" id="IPR058163">
    <property type="entry name" value="LysR-type_TF_proteobact-type"/>
</dbReference>
<dbReference type="SUPFAM" id="SSF46785">
    <property type="entry name" value="Winged helix' DNA-binding domain"/>
    <property type="match status" value="1"/>
</dbReference>
<dbReference type="InterPro" id="IPR005119">
    <property type="entry name" value="LysR_subst-bd"/>
</dbReference>
<dbReference type="Pfam" id="PF00126">
    <property type="entry name" value="HTH_1"/>
    <property type="match status" value="1"/>
</dbReference>
<accession>A0ABT8Y8A7</accession>
<evidence type="ECO:0000313" key="6">
    <source>
        <dbReference type="EMBL" id="MDO6414222.1"/>
    </source>
</evidence>
<keyword evidence="3" id="KW-0238">DNA-binding</keyword>
<proteinExistence type="inferred from homology"/>
<dbReference type="SUPFAM" id="SSF53850">
    <property type="entry name" value="Periplasmic binding protein-like II"/>
    <property type="match status" value="1"/>
</dbReference>
<comment type="caution">
    <text evidence="6">The sequence shown here is derived from an EMBL/GenBank/DDBJ whole genome shotgun (WGS) entry which is preliminary data.</text>
</comment>
<dbReference type="CDD" id="cd08422">
    <property type="entry name" value="PBP2_CrgA_like"/>
    <property type="match status" value="1"/>
</dbReference>
<dbReference type="Gene3D" id="3.40.190.290">
    <property type="match status" value="1"/>
</dbReference>
<evidence type="ECO:0000259" key="5">
    <source>
        <dbReference type="PROSITE" id="PS50931"/>
    </source>
</evidence>
<dbReference type="Proteomes" id="UP001169764">
    <property type="component" value="Unassembled WGS sequence"/>
</dbReference>
<evidence type="ECO:0000256" key="4">
    <source>
        <dbReference type="ARBA" id="ARBA00023163"/>
    </source>
</evidence>
<gene>
    <name evidence="6" type="ORF">Q4F19_07495</name>
</gene>
<dbReference type="Gene3D" id="1.10.10.10">
    <property type="entry name" value="Winged helix-like DNA-binding domain superfamily/Winged helix DNA-binding domain"/>
    <property type="match status" value="1"/>
</dbReference>
<dbReference type="PANTHER" id="PTHR30537">
    <property type="entry name" value="HTH-TYPE TRANSCRIPTIONAL REGULATOR"/>
    <property type="match status" value="1"/>
</dbReference>
<dbReference type="Pfam" id="PF03466">
    <property type="entry name" value="LysR_substrate"/>
    <property type="match status" value="1"/>
</dbReference>
<evidence type="ECO:0000256" key="1">
    <source>
        <dbReference type="ARBA" id="ARBA00009437"/>
    </source>
</evidence>
<comment type="similarity">
    <text evidence="1">Belongs to the LysR transcriptional regulatory family.</text>
</comment>